<dbReference type="InterPro" id="IPR001173">
    <property type="entry name" value="Glyco_trans_2-like"/>
</dbReference>
<protein>
    <submittedName>
        <fullName evidence="2">Glycosyltransferase family 2 protein</fullName>
    </submittedName>
</protein>
<dbReference type="Pfam" id="PF00535">
    <property type="entry name" value="Glycos_transf_2"/>
    <property type="match status" value="1"/>
</dbReference>
<evidence type="ECO:0000259" key="1">
    <source>
        <dbReference type="Pfam" id="PF00535"/>
    </source>
</evidence>
<proteinExistence type="predicted"/>
<organism evidence="2 3">
    <name type="scientific">Algoriphagus aquatilis</name>
    <dbReference type="NCBI Taxonomy" id="490186"/>
    <lineage>
        <taxon>Bacteria</taxon>
        <taxon>Pseudomonadati</taxon>
        <taxon>Bacteroidota</taxon>
        <taxon>Cytophagia</taxon>
        <taxon>Cytophagales</taxon>
        <taxon>Cyclobacteriaceae</taxon>
        <taxon>Algoriphagus</taxon>
    </lineage>
</organism>
<dbReference type="EMBL" id="JBHSKS010000003">
    <property type="protein sequence ID" value="MFC5191148.1"/>
    <property type="molecule type" value="Genomic_DNA"/>
</dbReference>
<feature type="domain" description="Glycosyltransferase 2-like" evidence="1">
    <location>
        <begin position="5"/>
        <end position="165"/>
    </location>
</feature>
<gene>
    <name evidence="2" type="ORF">ACFPIK_05170</name>
</gene>
<dbReference type="Gene3D" id="3.90.550.10">
    <property type="entry name" value="Spore Coat Polysaccharide Biosynthesis Protein SpsA, Chain A"/>
    <property type="match status" value="1"/>
</dbReference>
<evidence type="ECO:0000313" key="3">
    <source>
        <dbReference type="Proteomes" id="UP001596163"/>
    </source>
</evidence>
<dbReference type="Proteomes" id="UP001596163">
    <property type="component" value="Unassembled WGS sequence"/>
</dbReference>
<name>A0ABW0BVB6_9BACT</name>
<dbReference type="PANTHER" id="PTHR22916">
    <property type="entry name" value="GLYCOSYLTRANSFERASE"/>
    <property type="match status" value="1"/>
</dbReference>
<keyword evidence="3" id="KW-1185">Reference proteome</keyword>
<sequence>MSKVSIIIPIFNASPLLERCINSVLANNGDFPLEIICIDDGSTDNSVEILREKYPMVPILKQSNQGPASARNKGIANATGKYLAFLDADDYWLAGFIEKTVSFLERHPDAVAVSVGQEHHLPNGSTNLAPQILSFNDNLQSMVLEDFFEFWSAQNHVCTGSVLMRTDVVKQTGGQRPGLRITEDLEFWAYMATFGKWGFIPEVLFVSDGGEVTKSLGWWEKNLIRWKSAPSIQEWEKRIIQRQPELQHDKGYQLATGRICKNLAYSALLSGRIELSRNMVFERGAYFPDDKVAKILKRTAPNPFVFFLAVNFLKIRERFRKI</sequence>
<dbReference type="SUPFAM" id="SSF53448">
    <property type="entry name" value="Nucleotide-diphospho-sugar transferases"/>
    <property type="match status" value="1"/>
</dbReference>
<dbReference type="CDD" id="cd00761">
    <property type="entry name" value="Glyco_tranf_GTA_type"/>
    <property type="match status" value="1"/>
</dbReference>
<reference evidence="3" key="1">
    <citation type="journal article" date="2019" name="Int. J. Syst. Evol. Microbiol.">
        <title>The Global Catalogue of Microorganisms (GCM) 10K type strain sequencing project: providing services to taxonomists for standard genome sequencing and annotation.</title>
        <authorList>
            <consortium name="The Broad Institute Genomics Platform"/>
            <consortium name="The Broad Institute Genome Sequencing Center for Infectious Disease"/>
            <person name="Wu L."/>
            <person name="Ma J."/>
        </authorList>
    </citation>
    <scope>NUCLEOTIDE SEQUENCE [LARGE SCALE GENOMIC DNA]</scope>
    <source>
        <strain evidence="3">CGMCC 1.7030</strain>
    </source>
</reference>
<evidence type="ECO:0000313" key="2">
    <source>
        <dbReference type="EMBL" id="MFC5191148.1"/>
    </source>
</evidence>
<comment type="caution">
    <text evidence="2">The sequence shown here is derived from an EMBL/GenBank/DDBJ whole genome shotgun (WGS) entry which is preliminary data.</text>
</comment>
<dbReference type="InterPro" id="IPR029044">
    <property type="entry name" value="Nucleotide-diphossugar_trans"/>
</dbReference>
<accession>A0ABW0BVB6</accession>
<dbReference type="PANTHER" id="PTHR22916:SF3">
    <property type="entry name" value="UDP-GLCNAC:BETAGAL BETA-1,3-N-ACETYLGLUCOSAMINYLTRANSFERASE-LIKE PROTEIN 1"/>
    <property type="match status" value="1"/>
</dbReference>
<dbReference type="RefSeq" id="WP_377912927.1">
    <property type="nucleotide sequence ID" value="NZ_JBHSKS010000003.1"/>
</dbReference>